<keyword evidence="2" id="KW-0677">Repeat</keyword>
<evidence type="ECO:0008006" key="7">
    <source>
        <dbReference type="Google" id="ProtNLM"/>
    </source>
</evidence>
<keyword evidence="6" id="KW-1185">Reference proteome</keyword>
<evidence type="ECO:0000256" key="4">
    <source>
        <dbReference type="ARBA" id="ARBA00044511"/>
    </source>
</evidence>
<dbReference type="InterPro" id="IPR011990">
    <property type="entry name" value="TPR-like_helical_dom_sf"/>
</dbReference>
<name>N1RGV8_FUSC4</name>
<dbReference type="STRING" id="1229665.N1RGV8"/>
<dbReference type="Pfam" id="PF01535">
    <property type="entry name" value="PPR"/>
    <property type="match status" value="2"/>
</dbReference>
<dbReference type="OrthoDB" id="1908178at2759"/>
<dbReference type="PANTHER" id="PTHR47447:SF17">
    <property type="entry name" value="OS12G0638900 PROTEIN"/>
    <property type="match status" value="1"/>
</dbReference>
<comment type="subunit">
    <text evidence="4">Binds to mitochondrial small subunit 15S rRNA.</text>
</comment>
<evidence type="ECO:0000256" key="1">
    <source>
        <dbReference type="ARBA" id="ARBA00006192"/>
    </source>
</evidence>
<comment type="similarity">
    <text evidence="1">Belongs to the CCM1 family.</text>
</comment>
<dbReference type="HOGENOM" id="CLU_012630_1_0_1"/>
<reference evidence="6" key="2">
    <citation type="journal article" date="2014" name="PLoS ONE">
        <title>Genome and Transcriptome Analysis of the Fungal Pathogen Fusarium oxysporum f. sp. cubense Causing Banana Vascular Wilt Disease.</title>
        <authorList>
            <person name="Guo L."/>
            <person name="Han L."/>
            <person name="Yang L."/>
            <person name="Zeng H."/>
            <person name="Fan D."/>
            <person name="Zhu Y."/>
            <person name="Feng Y."/>
            <person name="Wang G."/>
            <person name="Peng C."/>
            <person name="Jiang X."/>
            <person name="Zhou D."/>
            <person name="Ni P."/>
            <person name="Liang C."/>
            <person name="Liu L."/>
            <person name="Wang J."/>
            <person name="Mao C."/>
            <person name="Fang X."/>
            <person name="Peng M."/>
            <person name="Huang J."/>
        </authorList>
    </citation>
    <scope>NUCLEOTIDE SEQUENCE [LARGE SCALE GENOMIC DNA]</scope>
    <source>
        <strain evidence="6">race 4</strain>
    </source>
</reference>
<dbReference type="AlphaFoldDB" id="N1RGV8"/>
<dbReference type="Gene3D" id="1.25.40.10">
    <property type="entry name" value="Tetratricopeptide repeat domain"/>
    <property type="match status" value="2"/>
</dbReference>
<dbReference type="InterPro" id="IPR002885">
    <property type="entry name" value="PPR_rpt"/>
</dbReference>
<dbReference type="PANTHER" id="PTHR47447">
    <property type="entry name" value="OS03G0856100 PROTEIN"/>
    <property type="match status" value="1"/>
</dbReference>
<dbReference type="EMBL" id="KB726991">
    <property type="protein sequence ID" value="EMT64716.1"/>
    <property type="molecule type" value="Genomic_DNA"/>
</dbReference>
<evidence type="ECO:0000256" key="2">
    <source>
        <dbReference type="ARBA" id="ARBA00022737"/>
    </source>
</evidence>
<evidence type="ECO:0000256" key="3">
    <source>
        <dbReference type="ARBA" id="ARBA00044493"/>
    </source>
</evidence>
<sequence>MASLDLFARHRGSTTASAAAAPIPPIHQRFHTQYGHDPRHLMALVPQEDAGTVEEHLEYYRDPYRRGYAHADGQRVQVSENKRDVEYPTADETFKTDDETKKLIAKLCHAISYKLRHPYRATLEPIYDLYLQLPEPRMLYLTWPWRNRRLPLCGAFEPTVGQFWGYYHKEESLHCERGWNRDTEKKIELEIPALLFEKLVMASLDLFARHRGSTTASAAAAPIPPIHQRFHTQYGHDPRHLMALVPQEDAGTVEEHLEYYRDPYRRGYAHADGQRVQVSENKRDVEYPTADETFKTDDETKKLIAKLCHAISYKLRHPYRATLEPIYDLYLQLPEPRMLYLTWPWRNRLLKIMGLPPKRNSESMLRYFALIADVKTAGLTLRRTHWNYALAFATKYTARVTPTEMDTALRLWQEMERSPNVKGNEVTFNILFDVASKTGNFALADMIYKEMECYEYNRYHHVSLIHYFGLKMDSNGIRAAYKEMVEAGEMIDTVVLNCVISGLLRCGEESAAELTYERMKSGHEMAPNIPDRDYGMGRVITKVLMMFTRIGKKHPELQKPLQKQMQLSPNLHTYKLFVEHYSVKVGDLAKVAQFLDEMKFLKIPIHATIFLSLFKGFYSHGGFTGSEWSEQRLEGVLKAMYQARDESIRGFTIDRWLVIWALRAAKKCSSNETVIEVYDEMEKRWDIPVDRQPFIESILQTILDGADMKSSTGQWEGPSYRRYKKDGTRL</sequence>
<gene>
    <name evidence="5" type="ORF">FOC4_g10007399</name>
</gene>
<accession>N1RGV8</accession>
<evidence type="ECO:0000313" key="5">
    <source>
        <dbReference type="EMBL" id="EMT64716.1"/>
    </source>
</evidence>
<protein>
    <recommendedName>
        <fullName evidence="7">Pentatricopeptide repeat-containing protein</fullName>
    </recommendedName>
</protein>
<dbReference type="Proteomes" id="UP000016929">
    <property type="component" value="Unassembled WGS sequence"/>
</dbReference>
<proteinExistence type="inferred from homology"/>
<organism evidence="5 6">
    <name type="scientific">Fusarium oxysporum f. sp. cubense (strain race 4)</name>
    <name type="common">Panama disease fungus</name>
    <dbReference type="NCBI Taxonomy" id="2502994"/>
    <lineage>
        <taxon>Eukaryota</taxon>
        <taxon>Fungi</taxon>
        <taxon>Dikarya</taxon>
        <taxon>Ascomycota</taxon>
        <taxon>Pezizomycotina</taxon>
        <taxon>Sordariomycetes</taxon>
        <taxon>Hypocreomycetidae</taxon>
        <taxon>Hypocreales</taxon>
        <taxon>Nectriaceae</taxon>
        <taxon>Fusarium</taxon>
        <taxon>Fusarium oxysporum species complex</taxon>
    </lineage>
</organism>
<comment type="function">
    <text evidence="3">Regulates mitochondrial small subunit maturation by controlling 15S rRNA 5'-end processing. Localizes to the 5' precursor of the 15S rRNA in a position that is subsequently occupied by mS47 in the mature yeast mtSSU. Uses structure and sequence-specific RNA recognition, binding to a single-stranded region of the precursor and specifically recognizing bases -6 to -1. The exchange of Ccm1 for mS47 is coupled to the irreversible removal of precursor rRNA that is accompanied by conformational changes of the mitoribosomal proteins uS5m and mS26. These conformational changes signal completion of 5'-end rRNA processing through protection of the mature 5'-end of the 15S rRNA and stabilization of mS47. The removal of the 5' precursor together with the dissociation of Ccm1 may be catalyzed by the 5'-3' exoribonuclease Pet127. Involved in the specific removal of group I introns in mitochondrial encoded transcripts.</text>
</comment>
<evidence type="ECO:0000313" key="6">
    <source>
        <dbReference type="Proteomes" id="UP000016929"/>
    </source>
</evidence>
<reference evidence="6" key="1">
    <citation type="submission" date="2012-09" db="EMBL/GenBank/DDBJ databases">
        <title>Genome sequencing and comparative transcriptomics of race 1 and race 4 of banana pathogen: Fusarium oxysporum f. sp. cubense.</title>
        <authorList>
            <person name="Fang X."/>
            <person name="Huang J."/>
        </authorList>
    </citation>
    <scope>NUCLEOTIDE SEQUENCE [LARGE SCALE GENOMIC DNA]</scope>
    <source>
        <strain evidence="6">race 4</strain>
    </source>
</reference>